<dbReference type="InterPro" id="IPR043130">
    <property type="entry name" value="CDP-OH_PTrfase_TM_dom"/>
</dbReference>
<dbReference type="PROSITE" id="PS00379">
    <property type="entry name" value="CDP_ALCOHOL_P_TRANSF"/>
    <property type="match status" value="1"/>
</dbReference>
<feature type="transmembrane region" description="Helical" evidence="3">
    <location>
        <begin position="23"/>
        <end position="44"/>
    </location>
</feature>
<evidence type="ECO:0000256" key="1">
    <source>
        <dbReference type="ARBA" id="ARBA00022679"/>
    </source>
</evidence>
<evidence type="ECO:0000256" key="2">
    <source>
        <dbReference type="RuleBase" id="RU003750"/>
    </source>
</evidence>
<comment type="similarity">
    <text evidence="2">Belongs to the CDP-alcohol phosphatidyltransferase class-I family.</text>
</comment>
<dbReference type="KEGG" id="acp:A2cp1_3037"/>
<dbReference type="Gene3D" id="1.20.120.1760">
    <property type="match status" value="1"/>
</dbReference>
<dbReference type="GO" id="GO:0016780">
    <property type="term" value="F:phosphotransferase activity, for other substituted phosphate groups"/>
    <property type="evidence" value="ECO:0007669"/>
    <property type="project" value="InterPro"/>
</dbReference>
<name>B8JFJ5_ANAD2</name>
<evidence type="ECO:0000313" key="4">
    <source>
        <dbReference type="EMBL" id="ACL66372.1"/>
    </source>
</evidence>
<sequence length="299" mass="31313">MRPSGDCLVPGEVRTFVGVTPRALAALLPLVGLVAFLLGTLLAFGARAALFGRPHTPDIEKRQHTILAKFFQEWWIWLWGPVERLCVRLGISPDAITLASTLVAAGAAVLLGFGWLSLGGWVFLAGASFDFIDGRVARATGRVTRAGAFLDSTLDRVGELLVFGGLAVTFRGSVVLFAALAAAGASLLVSYARARGEALGADEAARVGGMQRPERIVVTGVACALSPLADAAWGAGAGRAVVGSALAALAALATATAARRTFVIYRALRRADPAVAARPPFRLADVFRLDATRRRKAAR</sequence>
<feature type="transmembrane region" description="Helical" evidence="3">
    <location>
        <begin position="216"/>
        <end position="235"/>
    </location>
</feature>
<keyword evidence="3" id="KW-1133">Transmembrane helix</keyword>
<proteinExistence type="inferred from homology"/>
<dbReference type="GO" id="GO:0008654">
    <property type="term" value="P:phospholipid biosynthetic process"/>
    <property type="evidence" value="ECO:0007669"/>
    <property type="project" value="InterPro"/>
</dbReference>
<gene>
    <name evidence="4" type="ordered locus">A2cp1_3037</name>
</gene>
<keyword evidence="5" id="KW-1185">Reference proteome</keyword>
<dbReference type="InterPro" id="IPR048254">
    <property type="entry name" value="CDP_ALCOHOL_P_TRANSF_CS"/>
</dbReference>
<dbReference type="HOGENOM" id="CLU_080384_1_0_7"/>
<reference evidence="4" key="1">
    <citation type="submission" date="2009-01" db="EMBL/GenBank/DDBJ databases">
        <title>Complete sequence of Anaeromyxobacter dehalogenans 2CP-1.</title>
        <authorList>
            <consortium name="US DOE Joint Genome Institute"/>
            <person name="Lucas S."/>
            <person name="Copeland A."/>
            <person name="Lapidus A."/>
            <person name="Glavina del Rio T."/>
            <person name="Dalin E."/>
            <person name="Tice H."/>
            <person name="Bruce D."/>
            <person name="Goodwin L."/>
            <person name="Pitluck S."/>
            <person name="Saunders E."/>
            <person name="Brettin T."/>
            <person name="Detter J.C."/>
            <person name="Han C."/>
            <person name="Larimer F."/>
            <person name="Land M."/>
            <person name="Hauser L."/>
            <person name="Kyrpides N."/>
            <person name="Ovchinnikova G."/>
            <person name="Beliaev A.S."/>
            <person name="Richardson P."/>
        </authorList>
    </citation>
    <scope>NUCLEOTIDE SEQUENCE</scope>
    <source>
        <strain evidence="4">2CP-1</strain>
    </source>
</reference>
<dbReference type="EMBL" id="CP001359">
    <property type="protein sequence ID" value="ACL66372.1"/>
    <property type="molecule type" value="Genomic_DNA"/>
</dbReference>
<dbReference type="AlphaFoldDB" id="B8JFJ5"/>
<feature type="transmembrane region" description="Helical" evidence="3">
    <location>
        <begin position="98"/>
        <end position="124"/>
    </location>
</feature>
<accession>B8JFJ5</accession>
<dbReference type="GO" id="GO:0016020">
    <property type="term" value="C:membrane"/>
    <property type="evidence" value="ECO:0007669"/>
    <property type="project" value="InterPro"/>
</dbReference>
<keyword evidence="3" id="KW-0472">Membrane</keyword>
<dbReference type="Pfam" id="PF01066">
    <property type="entry name" value="CDP-OH_P_transf"/>
    <property type="match status" value="1"/>
</dbReference>
<keyword evidence="3" id="KW-0812">Transmembrane</keyword>
<dbReference type="Proteomes" id="UP000007089">
    <property type="component" value="Chromosome"/>
</dbReference>
<protein>
    <submittedName>
        <fullName evidence="4">CDP-alcohol phosphatidyltransferase</fullName>
    </submittedName>
</protein>
<evidence type="ECO:0000256" key="3">
    <source>
        <dbReference type="SAM" id="Phobius"/>
    </source>
</evidence>
<evidence type="ECO:0000313" key="5">
    <source>
        <dbReference type="Proteomes" id="UP000007089"/>
    </source>
</evidence>
<feature type="transmembrane region" description="Helical" evidence="3">
    <location>
        <begin position="160"/>
        <end position="189"/>
    </location>
</feature>
<dbReference type="InterPro" id="IPR000462">
    <property type="entry name" value="CDP-OH_P_trans"/>
</dbReference>
<organism evidence="4 5">
    <name type="scientific">Anaeromyxobacter dehalogenans (strain ATCC BAA-258 / DSM 21875 / 2CP-1)</name>
    <dbReference type="NCBI Taxonomy" id="455488"/>
    <lineage>
        <taxon>Bacteria</taxon>
        <taxon>Pseudomonadati</taxon>
        <taxon>Myxococcota</taxon>
        <taxon>Myxococcia</taxon>
        <taxon>Myxococcales</taxon>
        <taxon>Cystobacterineae</taxon>
        <taxon>Anaeromyxobacteraceae</taxon>
        <taxon>Anaeromyxobacter</taxon>
    </lineage>
</organism>
<feature type="transmembrane region" description="Helical" evidence="3">
    <location>
        <begin position="241"/>
        <end position="262"/>
    </location>
</feature>
<keyword evidence="1 2" id="KW-0808">Transferase</keyword>